<evidence type="ECO:0000256" key="1">
    <source>
        <dbReference type="SAM" id="Phobius"/>
    </source>
</evidence>
<protein>
    <submittedName>
        <fullName evidence="2">Uncharacterized protein</fullName>
    </submittedName>
</protein>
<name>A0A455SQD1_9CHLR</name>
<gene>
    <name evidence="2" type="ORF">KTC_53580</name>
</gene>
<feature type="transmembrane region" description="Helical" evidence="1">
    <location>
        <begin position="182"/>
        <end position="199"/>
    </location>
</feature>
<feature type="transmembrane region" description="Helical" evidence="1">
    <location>
        <begin position="153"/>
        <end position="175"/>
    </location>
</feature>
<reference evidence="2" key="1">
    <citation type="submission" date="2018-12" db="EMBL/GenBank/DDBJ databases">
        <title>Novel natural products biosynthetic potential of the class Ktedonobacteria.</title>
        <authorList>
            <person name="Zheng Y."/>
            <person name="Saitou A."/>
            <person name="Wang C.M."/>
            <person name="Toyoda A."/>
            <person name="Minakuchi Y."/>
            <person name="Sekiguchi Y."/>
            <person name="Ueda K."/>
            <person name="Takano H."/>
            <person name="Sakai Y."/>
            <person name="Yokota A."/>
            <person name="Yabe S."/>
        </authorList>
    </citation>
    <scope>NUCLEOTIDE SEQUENCE</scope>
    <source>
        <strain evidence="2">COM3</strain>
    </source>
</reference>
<evidence type="ECO:0000313" key="2">
    <source>
        <dbReference type="EMBL" id="BBH90607.1"/>
    </source>
</evidence>
<keyword evidence="1" id="KW-0472">Membrane</keyword>
<accession>A0A455SQD1</accession>
<feature type="transmembrane region" description="Helical" evidence="1">
    <location>
        <begin position="106"/>
        <end position="133"/>
    </location>
</feature>
<dbReference type="EMBL" id="AP019376">
    <property type="protein sequence ID" value="BBH90607.1"/>
    <property type="molecule type" value="Genomic_DNA"/>
</dbReference>
<feature type="transmembrane region" description="Helical" evidence="1">
    <location>
        <begin position="257"/>
        <end position="280"/>
    </location>
</feature>
<sequence>MFWKILYVECKKVCALPHLWIGQALVLFSNLLLETCLLLLRVLPLNSLNHAAQVFHWPFNLVIVVSQLYFVHLGGLVLLVLSALLAGQEFTWGSFHLWLTRGVPRWLLLTAKVVTLFLTLGLTIILSIVSVSLVSLFDGSVAGGVEWSEVERMALSLCEATYALLPLLLLSFVLALGLRSSLKGIVCILLLSLCVYPLFEVLGRYSQWMRVLVSCTPFGLSRALMSANPLFVDAEQKIASFVGLTENLERQGNLLPFWGIVGGLTFYCILFLLLAFFLFLRQDCTPSLPFKRRVRCWRKNMIH</sequence>
<proteinExistence type="predicted"/>
<organism evidence="2">
    <name type="scientific">Thermosporothrix sp. COM3</name>
    <dbReference type="NCBI Taxonomy" id="2490863"/>
    <lineage>
        <taxon>Bacteria</taxon>
        <taxon>Bacillati</taxon>
        <taxon>Chloroflexota</taxon>
        <taxon>Ktedonobacteria</taxon>
        <taxon>Ktedonobacterales</taxon>
        <taxon>Thermosporotrichaceae</taxon>
        <taxon>Thermosporothrix</taxon>
    </lineage>
</organism>
<feature type="transmembrane region" description="Helical" evidence="1">
    <location>
        <begin position="20"/>
        <end position="40"/>
    </location>
</feature>
<keyword evidence="1" id="KW-1133">Transmembrane helix</keyword>
<keyword evidence="1" id="KW-0812">Transmembrane</keyword>
<dbReference type="AlphaFoldDB" id="A0A455SQD1"/>
<feature type="transmembrane region" description="Helical" evidence="1">
    <location>
        <begin position="60"/>
        <end position="85"/>
    </location>
</feature>